<reference evidence="2 3" key="1">
    <citation type="submission" date="2023-12" db="EMBL/GenBank/DDBJ databases">
        <title>Streptomyces sp. V4-01.</title>
        <authorList>
            <person name="Somphong A."/>
            <person name="Phongsopitanun W."/>
        </authorList>
    </citation>
    <scope>NUCLEOTIDE SEQUENCE [LARGE SCALE GENOMIC DNA]</scope>
    <source>
        <strain evidence="2 3">V4-01</strain>
    </source>
</reference>
<evidence type="ECO:0000313" key="3">
    <source>
        <dbReference type="Proteomes" id="UP001344658"/>
    </source>
</evidence>
<evidence type="ECO:0000256" key="1">
    <source>
        <dbReference type="SAM" id="MobiDB-lite"/>
    </source>
</evidence>
<dbReference type="InterPro" id="IPR002838">
    <property type="entry name" value="AIM24"/>
</dbReference>
<dbReference type="Proteomes" id="UP001344658">
    <property type="component" value="Unassembled WGS sequence"/>
</dbReference>
<keyword evidence="3" id="KW-1185">Reference proteome</keyword>
<name>A0ABU7PIU0_9ACTN</name>
<sequence length="126" mass="13567">MAPARAARPAGARPRHAAGQDAPGRDRQPRGRGLRQQHVHLARGAWLCSSDGVAIDAKWGGLRNLAGGEGGVSYVTRKVTRGFVQTLKSGEGLVFEFSGPGRLWTQSRNPKELTGWLTAKLPFKRG</sequence>
<dbReference type="SUPFAM" id="SSF51219">
    <property type="entry name" value="TRAP-like"/>
    <property type="match status" value="1"/>
</dbReference>
<dbReference type="Pfam" id="PF01987">
    <property type="entry name" value="AIM24"/>
    <property type="match status" value="1"/>
</dbReference>
<dbReference type="InterPro" id="IPR016031">
    <property type="entry name" value="Trp_RNA-bd_attenuator-like_dom"/>
</dbReference>
<accession>A0ABU7PIU0</accession>
<protein>
    <submittedName>
        <fullName evidence="2">AIM24 family protein</fullName>
    </submittedName>
</protein>
<feature type="compositionally biased region" description="Low complexity" evidence="1">
    <location>
        <begin position="1"/>
        <end position="12"/>
    </location>
</feature>
<feature type="region of interest" description="Disordered" evidence="1">
    <location>
        <begin position="1"/>
        <end position="36"/>
    </location>
</feature>
<dbReference type="Gene3D" id="3.60.160.10">
    <property type="entry name" value="Mitochondrial biogenesis AIM24"/>
    <property type="match status" value="1"/>
</dbReference>
<evidence type="ECO:0000313" key="2">
    <source>
        <dbReference type="EMBL" id="MEE4545750.1"/>
    </source>
</evidence>
<dbReference type="EMBL" id="JAZEWV010000033">
    <property type="protein sequence ID" value="MEE4545750.1"/>
    <property type="molecule type" value="Genomic_DNA"/>
</dbReference>
<dbReference type="InterPro" id="IPR036983">
    <property type="entry name" value="AIM24_sf"/>
</dbReference>
<comment type="caution">
    <text evidence="2">The sequence shown here is derived from an EMBL/GenBank/DDBJ whole genome shotgun (WGS) entry which is preliminary data.</text>
</comment>
<proteinExistence type="predicted"/>
<gene>
    <name evidence="2" type="ORF">V2S66_27745</name>
</gene>
<dbReference type="RefSeq" id="WP_330799466.1">
    <property type="nucleotide sequence ID" value="NZ_JAZEWV010000033.1"/>
</dbReference>
<organism evidence="2 3">
    <name type="scientific">Actinacidiphila polyblastidii</name>
    <dbReference type="NCBI Taxonomy" id="3110430"/>
    <lineage>
        <taxon>Bacteria</taxon>
        <taxon>Bacillati</taxon>
        <taxon>Actinomycetota</taxon>
        <taxon>Actinomycetes</taxon>
        <taxon>Kitasatosporales</taxon>
        <taxon>Streptomycetaceae</taxon>
        <taxon>Actinacidiphila</taxon>
    </lineage>
</organism>